<feature type="chain" id="PRO_5042503675" evidence="2">
    <location>
        <begin position="20"/>
        <end position="334"/>
    </location>
</feature>
<keyword evidence="2" id="KW-0732">Signal</keyword>
<dbReference type="PANTHER" id="PTHR48011:SF4">
    <property type="entry name" value="MITOGEN-ACTIVATED PROTEIN KINASE KINASE KINASE 19"/>
    <property type="match status" value="1"/>
</dbReference>
<dbReference type="Gene3D" id="1.10.510.10">
    <property type="entry name" value="Transferase(Phosphotransferase) domain 1"/>
    <property type="match status" value="1"/>
</dbReference>
<feature type="signal peptide" evidence="2">
    <location>
        <begin position="1"/>
        <end position="19"/>
    </location>
</feature>
<dbReference type="EMBL" id="CAUWAG010000004">
    <property type="protein sequence ID" value="CAJ2502649.1"/>
    <property type="molecule type" value="Genomic_DNA"/>
</dbReference>
<evidence type="ECO:0000313" key="4">
    <source>
        <dbReference type="EMBL" id="CAJ2502649.1"/>
    </source>
</evidence>
<comment type="caution">
    <text evidence="4">The sequence shown here is derived from an EMBL/GenBank/DDBJ whole genome shotgun (WGS) entry which is preliminary data.</text>
</comment>
<dbReference type="InterPro" id="IPR000719">
    <property type="entry name" value="Prot_kinase_dom"/>
</dbReference>
<dbReference type="Proteomes" id="UP001295740">
    <property type="component" value="Unassembled WGS sequence"/>
</dbReference>
<dbReference type="InterPro" id="IPR011009">
    <property type="entry name" value="Kinase-like_dom_sf"/>
</dbReference>
<keyword evidence="5" id="KW-1185">Reference proteome</keyword>
<dbReference type="Pfam" id="PF00069">
    <property type="entry name" value="Pkinase"/>
    <property type="match status" value="1"/>
</dbReference>
<dbReference type="PROSITE" id="PS50011">
    <property type="entry name" value="PROTEIN_KINASE_DOM"/>
    <property type="match status" value="1"/>
</dbReference>
<name>A0AAI8VD28_9PEZI</name>
<dbReference type="SMART" id="SM00220">
    <property type="entry name" value="S_TKc"/>
    <property type="match status" value="1"/>
</dbReference>
<sequence length="334" mass="37765">MLSAAKLAIFLIAIIPALSFGLHYPAATSGWTRHYRDEPHRTLIGRGGKIRTRDSLRIDGIVVDDLKFLGKGDFGSVYRGNVQGKTTGGKDMPTEVAIKECRGAQHVKSCEKEIRAISELHERVKDINIPKIFASQHTEELDRGKLVPVLRFIMTLGKGGTLADSMETYVKIETNKNRLRATKELWKTLSKVHGAGWADGDIKSRNLVFEEEWVDRKEGPPGQILIVDFGMAQSLSDKKAHYEVVRKRDLVQMAKVSYRMFYGVSLAQTPRERTRLDSSRSIEEIQESFSKSMGGKKMKTKAVKFFAYVFQEKIPDIGDILKRLEDLEADDLEY</sequence>
<evidence type="ECO:0000256" key="2">
    <source>
        <dbReference type="SAM" id="SignalP"/>
    </source>
</evidence>
<keyword evidence="1" id="KW-0547">Nucleotide-binding</keyword>
<reference evidence="4" key="1">
    <citation type="submission" date="2023-10" db="EMBL/GenBank/DDBJ databases">
        <authorList>
            <person name="Hackl T."/>
        </authorList>
    </citation>
    <scope>NUCLEOTIDE SEQUENCE</scope>
</reference>
<dbReference type="GO" id="GO:0004672">
    <property type="term" value="F:protein kinase activity"/>
    <property type="evidence" value="ECO:0007669"/>
    <property type="project" value="InterPro"/>
</dbReference>
<dbReference type="SUPFAM" id="SSF56112">
    <property type="entry name" value="Protein kinase-like (PK-like)"/>
    <property type="match status" value="1"/>
</dbReference>
<proteinExistence type="predicted"/>
<organism evidence="4 5">
    <name type="scientific">Anthostomella pinea</name>
    <dbReference type="NCBI Taxonomy" id="933095"/>
    <lineage>
        <taxon>Eukaryota</taxon>
        <taxon>Fungi</taxon>
        <taxon>Dikarya</taxon>
        <taxon>Ascomycota</taxon>
        <taxon>Pezizomycotina</taxon>
        <taxon>Sordariomycetes</taxon>
        <taxon>Xylariomycetidae</taxon>
        <taxon>Xylariales</taxon>
        <taxon>Xylariaceae</taxon>
        <taxon>Anthostomella</taxon>
    </lineage>
</organism>
<dbReference type="GO" id="GO:0005524">
    <property type="term" value="F:ATP binding"/>
    <property type="evidence" value="ECO:0007669"/>
    <property type="project" value="UniProtKB-UniRule"/>
</dbReference>
<evidence type="ECO:0000256" key="1">
    <source>
        <dbReference type="PROSITE-ProRule" id="PRU10141"/>
    </source>
</evidence>
<dbReference type="InterPro" id="IPR017441">
    <property type="entry name" value="Protein_kinase_ATP_BS"/>
</dbReference>
<dbReference type="PROSITE" id="PS00107">
    <property type="entry name" value="PROTEIN_KINASE_ATP"/>
    <property type="match status" value="1"/>
</dbReference>
<keyword evidence="1" id="KW-0067">ATP-binding</keyword>
<gene>
    <name evidence="4" type="ORF">KHLLAP_LOCUS3117</name>
</gene>
<dbReference type="PANTHER" id="PTHR48011">
    <property type="entry name" value="CCR4-NOT TRANSCRIPTIONAL COMPLEX SUBUNIT CAF120-RELATED"/>
    <property type="match status" value="1"/>
</dbReference>
<dbReference type="GO" id="GO:0007165">
    <property type="term" value="P:signal transduction"/>
    <property type="evidence" value="ECO:0007669"/>
    <property type="project" value="TreeGrafter"/>
</dbReference>
<dbReference type="InterPro" id="IPR052751">
    <property type="entry name" value="Plant_MAPKKK"/>
</dbReference>
<accession>A0AAI8VD28</accession>
<evidence type="ECO:0000313" key="5">
    <source>
        <dbReference type="Proteomes" id="UP001295740"/>
    </source>
</evidence>
<protein>
    <submittedName>
        <fullName evidence="4">Uu.00g100430.m01.CDS01</fullName>
    </submittedName>
</protein>
<dbReference type="AlphaFoldDB" id="A0AAI8VD28"/>
<evidence type="ECO:0000259" key="3">
    <source>
        <dbReference type="PROSITE" id="PS50011"/>
    </source>
</evidence>
<feature type="domain" description="Protein kinase" evidence="3">
    <location>
        <begin position="63"/>
        <end position="334"/>
    </location>
</feature>
<feature type="binding site" evidence="1">
    <location>
        <position position="99"/>
    </location>
    <ligand>
        <name>ATP</name>
        <dbReference type="ChEBI" id="CHEBI:30616"/>
    </ligand>
</feature>